<reference evidence="4" key="1">
    <citation type="submission" date="2023-01" db="EMBL/GenBank/DDBJ databases">
        <title>Key to firefly adult light organ development and bioluminescence: homeobox transcription factors regulate luciferase expression and transportation to peroxisome.</title>
        <authorList>
            <person name="Fu X."/>
        </authorList>
    </citation>
    <scope>NUCLEOTIDE SEQUENCE [LARGE SCALE GENOMIC DNA]</scope>
</reference>
<dbReference type="AlphaFoldDB" id="A0AAN7SHW6"/>
<dbReference type="PROSITE" id="PS50157">
    <property type="entry name" value="ZINC_FINGER_C2H2_2"/>
    <property type="match status" value="1"/>
</dbReference>
<dbReference type="InterPro" id="IPR013087">
    <property type="entry name" value="Znf_C2H2_type"/>
</dbReference>
<keyword evidence="1" id="KW-0863">Zinc-finger</keyword>
<dbReference type="PANTHER" id="PTHR33936">
    <property type="entry name" value="PROTEIN CBG17840"/>
    <property type="match status" value="1"/>
</dbReference>
<protein>
    <recommendedName>
        <fullName evidence="2">C2H2-type domain-containing protein</fullName>
    </recommendedName>
</protein>
<sequence>MVIITMDDLNKIETVSQTEIKCVWSQQKSSTREKYKPVPICEMPCFADFKPTCHSTDVNKLLFLYNNKELPEAAFVKHIIGRKRVFGETADDSHSSQPSTSSGLQHELEPLQNIVAKAPLMQFLAKFLVPLKECCHCKLLEIFKEEDVANCIYVSQHSQSWLKAQIKCLYAGATSTIADALSSCNYLCLFKCFEGCELAFKTNRDLRKHLSGEHNFEVVENRLEFDTFEEFEVWLLQEEKNNNIRFYKPRGMKRNVNGETEKFVLLCSRSGKQRSILADELRKRNERCQGSSKLSFGCTSQINVTKSISTNKCSIIYFSTHYGHTEEIQHIRISKSCRKEVAQKLMMGVSTKRNSSNKDDSDSNKYLDNSIEVQELVNKLSSDSIPNYSSQDITHKIELEILKLQKNIPTQHTMDNSYPLYILN</sequence>
<dbReference type="PANTHER" id="PTHR33936:SF24">
    <property type="entry name" value="C2H2-TYPE DOMAIN-CONTAINING PROTEIN"/>
    <property type="match status" value="1"/>
</dbReference>
<dbReference type="EMBL" id="JARPUR010000002">
    <property type="protein sequence ID" value="KAK4882212.1"/>
    <property type="molecule type" value="Genomic_DNA"/>
</dbReference>
<dbReference type="PROSITE" id="PS00028">
    <property type="entry name" value="ZINC_FINGER_C2H2_1"/>
    <property type="match status" value="1"/>
</dbReference>
<proteinExistence type="predicted"/>
<dbReference type="InterPro" id="IPR052797">
    <property type="entry name" value="RegFact_GeneExpr_CellDeath"/>
</dbReference>
<name>A0AAN7SHW6_9COLE</name>
<organism evidence="3 4">
    <name type="scientific">Aquatica leii</name>
    <dbReference type="NCBI Taxonomy" id="1421715"/>
    <lineage>
        <taxon>Eukaryota</taxon>
        <taxon>Metazoa</taxon>
        <taxon>Ecdysozoa</taxon>
        <taxon>Arthropoda</taxon>
        <taxon>Hexapoda</taxon>
        <taxon>Insecta</taxon>
        <taxon>Pterygota</taxon>
        <taxon>Neoptera</taxon>
        <taxon>Endopterygota</taxon>
        <taxon>Coleoptera</taxon>
        <taxon>Polyphaga</taxon>
        <taxon>Elateriformia</taxon>
        <taxon>Elateroidea</taxon>
        <taxon>Lampyridae</taxon>
        <taxon>Luciolinae</taxon>
        <taxon>Aquatica</taxon>
    </lineage>
</organism>
<keyword evidence="1" id="KW-0479">Metal-binding</keyword>
<dbReference type="GO" id="GO:0008270">
    <property type="term" value="F:zinc ion binding"/>
    <property type="evidence" value="ECO:0007669"/>
    <property type="project" value="UniProtKB-KW"/>
</dbReference>
<comment type="caution">
    <text evidence="3">The sequence shown here is derived from an EMBL/GenBank/DDBJ whole genome shotgun (WGS) entry which is preliminary data.</text>
</comment>
<dbReference type="Proteomes" id="UP001353858">
    <property type="component" value="Unassembled WGS sequence"/>
</dbReference>
<accession>A0AAN7SHW6</accession>
<evidence type="ECO:0000313" key="4">
    <source>
        <dbReference type="Proteomes" id="UP001353858"/>
    </source>
</evidence>
<keyword evidence="4" id="KW-1185">Reference proteome</keyword>
<gene>
    <name evidence="3" type="ORF">RN001_005531</name>
</gene>
<evidence type="ECO:0000256" key="1">
    <source>
        <dbReference type="PROSITE-ProRule" id="PRU00042"/>
    </source>
</evidence>
<evidence type="ECO:0000259" key="2">
    <source>
        <dbReference type="PROSITE" id="PS50157"/>
    </source>
</evidence>
<evidence type="ECO:0000313" key="3">
    <source>
        <dbReference type="EMBL" id="KAK4882212.1"/>
    </source>
</evidence>
<feature type="domain" description="C2H2-type" evidence="2">
    <location>
        <begin position="190"/>
        <end position="219"/>
    </location>
</feature>
<keyword evidence="1" id="KW-0862">Zinc</keyword>